<protein>
    <submittedName>
        <fullName evidence="1">Prohead core scaffolding protein and protease</fullName>
    </submittedName>
</protein>
<gene>
    <name evidence="1" type="ORF">UFOVP257_460</name>
</gene>
<evidence type="ECO:0000313" key="1">
    <source>
        <dbReference type="EMBL" id="CAB4133738.1"/>
    </source>
</evidence>
<name>A0A6J5LGA8_9CAUD</name>
<dbReference type="GO" id="GO:0006508">
    <property type="term" value="P:proteolysis"/>
    <property type="evidence" value="ECO:0007669"/>
    <property type="project" value="UniProtKB-KW"/>
</dbReference>
<accession>A0A6J5LGA8</accession>
<dbReference type="GO" id="GO:0008233">
    <property type="term" value="F:peptidase activity"/>
    <property type="evidence" value="ECO:0007669"/>
    <property type="project" value="UniProtKB-KW"/>
</dbReference>
<proteinExistence type="predicted"/>
<keyword evidence="1" id="KW-0378">Hydrolase</keyword>
<dbReference type="EMBL" id="LR796274">
    <property type="protein sequence ID" value="CAB4133738.1"/>
    <property type="molecule type" value="Genomic_DNA"/>
</dbReference>
<sequence>MALYLKENLTFDRAQMEVLSEDSANGQGKNLYMKGIFIEGGVKNANQRVYPVHEIEKAVTQINNQLKEGNSVLGEVDHPDDLKINLDRVSHMIESMWMDGPCGHGKLKILPTPMGKLVEAMITSGVKLGVSSRGSGEVNESTGHVSGFDIITVDIVAQPSAPHAYPKAIYEGLMNMRHGHRVLDVAKDATQDQRVQKYLKEEVTRLIKDLKLK</sequence>
<keyword evidence="1" id="KW-0645">Protease</keyword>
<reference evidence="1" key="1">
    <citation type="submission" date="2020-04" db="EMBL/GenBank/DDBJ databases">
        <authorList>
            <person name="Chiriac C."/>
            <person name="Salcher M."/>
            <person name="Ghai R."/>
            <person name="Kavagutti S V."/>
        </authorList>
    </citation>
    <scope>NUCLEOTIDE SEQUENCE</scope>
</reference>
<organism evidence="1">
    <name type="scientific">uncultured Caudovirales phage</name>
    <dbReference type="NCBI Taxonomy" id="2100421"/>
    <lineage>
        <taxon>Viruses</taxon>
        <taxon>Duplodnaviria</taxon>
        <taxon>Heunggongvirae</taxon>
        <taxon>Uroviricota</taxon>
        <taxon>Caudoviricetes</taxon>
        <taxon>Peduoviridae</taxon>
        <taxon>Maltschvirus</taxon>
        <taxon>Maltschvirus maltsch</taxon>
    </lineage>
</organism>
<dbReference type="InterPro" id="IPR005082">
    <property type="entry name" value="Peptidase_U9_T4_prohead"/>
</dbReference>
<dbReference type="Pfam" id="PF03420">
    <property type="entry name" value="Peptidase_S77"/>
    <property type="match status" value="1"/>
</dbReference>